<feature type="transmembrane region" description="Helical" evidence="6">
    <location>
        <begin position="104"/>
        <end position="121"/>
    </location>
</feature>
<evidence type="ECO:0000313" key="9">
    <source>
        <dbReference type="Proteomes" id="UP000217083"/>
    </source>
</evidence>
<evidence type="ECO:0000256" key="3">
    <source>
        <dbReference type="ARBA" id="ARBA00022692"/>
    </source>
</evidence>
<feature type="transmembrane region" description="Helical" evidence="6">
    <location>
        <begin position="63"/>
        <end position="83"/>
    </location>
</feature>
<proteinExistence type="predicted"/>
<feature type="transmembrane region" description="Helical" evidence="6">
    <location>
        <begin position="329"/>
        <end position="353"/>
    </location>
</feature>
<dbReference type="EMBL" id="NPIA01000009">
    <property type="protein sequence ID" value="OZM55972.1"/>
    <property type="molecule type" value="Genomic_DNA"/>
</dbReference>
<feature type="transmembrane region" description="Helical" evidence="6">
    <location>
        <begin position="373"/>
        <end position="392"/>
    </location>
</feature>
<feature type="transmembrane region" description="Helical" evidence="6">
    <location>
        <begin position="12"/>
        <end position="39"/>
    </location>
</feature>
<dbReference type="Proteomes" id="UP000217083">
    <property type="component" value="Unassembled WGS sequence"/>
</dbReference>
<dbReference type="PANTHER" id="PTHR43478:SF1">
    <property type="entry name" value="NA+_H+ ANTIPORTER NHAC-LIKE C-TERMINAL DOMAIN-CONTAINING PROTEIN"/>
    <property type="match status" value="1"/>
</dbReference>
<reference evidence="8 9" key="2">
    <citation type="submission" date="2017-09" db="EMBL/GenBank/DDBJ databases">
        <title>Bacillus patelloidae sp. nov., isolated from the intestinal tract of a marine limpet.</title>
        <authorList>
            <person name="Liu R."/>
            <person name="Dong C."/>
            <person name="Shao Z."/>
        </authorList>
    </citation>
    <scope>NUCLEOTIDE SEQUENCE [LARGE SCALE GENOMIC DNA]</scope>
    <source>
        <strain evidence="8 9">SA5d-4</strain>
    </source>
</reference>
<reference evidence="9" key="1">
    <citation type="submission" date="2017-08" db="EMBL/GenBank/DDBJ databases">
        <authorList>
            <person name="Huang Z."/>
        </authorList>
    </citation>
    <scope>NUCLEOTIDE SEQUENCE [LARGE SCALE GENOMIC DNA]</scope>
    <source>
        <strain evidence="9">SA5d-4</strain>
    </source>
</reference>
<protein>
    <submittedName>
        <fullName evidence="8">Sodium:proton antiporter</fullName>
    </submittedName>
</protein>
<dbReference type="Pfam" id="PF03553">
    <property type="entry name" value="Na_H_antiporter"/>
    <property type="match status" value="1"/>
</dbReference>
<dbReference type="RefSeq" id="WP_094926193.1">
    <property type="nucleotide sequence ID" value="NZ_NPIA01000009.1"/>
</dbReference>
<evidence type="ECO:0000256" key="6">
    <source>
        <dbReference type="SAM" id="Phobius"/>
    </source>
</evidence>
<comment type="subcellular location">
    <subcellularLocation>
        <location evidence="1">Cell membrane</location>
        <topology evidence="1">Multi-pass membrane protein</topology>
    </subcellularLocation>
</comment>
<accession>A0A263BQW2</accession>
<dbReference type="InterPro" id="IPR018461">
    <property type="entry name" value="Na/H_Antiport_NhaC-like_C"/>
</dbReference>
<evidence type="ECO:0000313" key="8">
    <source>
        <dbReference type="EMBL" id="OZM55972.1"/>
    </source>
</evidence>
<feature type="transmembrane region" description="Helical" evidence="6">
    <location>
        <begin position="198"/>
        <end position="217"/>
    </location>
</feature>
<keyword evidence="5 6" id="KW-0472">Membrane</keyword>
<keyword evidence="2" id="KW-1003">Cell membrane</keyword>
<keyword evidence="9" id="KW-1185">Reference proteome</keyword>
<evidence type="ECO:0000259" key="7">
    <source>
        <dbReference type="Pfam" id="PF03553"/>
    </source>
</evidence>
<evidence type="ECO:0000256" key="1">
    <source>
        <dbReference type="ARBA" id="ARBA00004651"/>
    </source>
</evidence>
<feature type="domain" description="Na+/H+ antiporter NhaC-like C-terminal" evidence="7">
    <location>
        <begin position="156"/>
        <end position="479"/>
    </location>
</feature>
<evidence type="ECO:0000256" key="4">
    <source>
        <dbReference type="ARBA" id="ARBA00022989"/>
    </source>
</evidence>
<dbReference type="AlphaFoldDB" id="A0A263BQW2"/>
<feature type="transmembrane region" description="Helical" evidence="6">
    <location>
        <begin position="460"/>
        <end position="477"/>
    </location>
</feature>
<feature type="transmembrane region" description="Helical" evidence="6">
    <location>
        <begin position="297"/>
        <end position="317"/>
    </location>
</feature>
<name>A0A263BQW2_9BACI</name>
<keyword evidence="3 6" id="KW-0812">Transmembrane</keyword>
<comment type="caution">
    <text evidence="8">The sequence shown here is derived from an EMBL/GenBank/DDBJ whole genome shotgun (WGS) entry which is preliminary data.</text>
</comment>
<feature type="transmembrane region" description="Helical" evidence="6">
    <location>
        <begin position="483"/>
        <end position="501"/>
    </location>
</feature>
<dbReference type="GO" id="GO:0005886">
    <property type="term" value="C:plasma membrane"/>
    <property type="evidence" value="ECO:0007669"/>
    <property type="project" value="UniProtKB-SubCell"/>
</dbReference>
<evidence type="ECO:0000256" key="2">
    <source>
        <dbReference type="ARBA" id="ARBA00022475"/>
    </source>
</evidence>
<sequence length="505" mass="54029">MEGTIFSLVPPVIAIVMAVITRRVLLSLGSGVVAGLLLVKDFSVIEGVKYVYDLAYAILTDTWYLYILLFLLLLGIISALITISGGARAFGDWAMERVKTRRGAKLLTIFLGLIIFIDDYFNSLTVGNVVRPLTDKHKISRAKLAYFVDSTAAPICIVTPISSWGAVIIGTIGGVLTTQGLTDIKAFSAFIEMIPMNFYFIYAILFVFAVAIFNLNIGPMKKHEEKALNEGIMFDASKADAPRPQEEVNQNGRVFHLLLPFGSLIVTTLLAMIWTGINAIEEGPITALNVAENIDVTGSLLFGGLVSTILTVILLLVTDNKVDKVGKGLYTGILSMLPTSIILIFAWILVTIISDLSTGEYLSGLVSKTSLNIAYLPVIVFLLAGVMAFSTGTSWGTFAIMLPIAGEIAGATNIELILPMLAAVLAGSVFGDHASPISDTTILSSTGAGSPLIDHVVTQLPYALMVAAISMVGYIVLGFTASVMLALAISFAVFIFTVLILRKLS</sequence>
<keyword evidence="4 6" id="KW-1133">Transmembrane helix</keyword>
<gene>
    <name evidence="8" type="ORF">CIB95_14080</name>
</gene>
<evidence type="ECO:0000256" key="5">
    <source>
        <dbReference type="ARBA" id="ARBA00023136"/>
    </source>
</evidence>
<feature type="transmembrane region" description="Helical" evidence="6">
    <location>
        <begin position="254"/>
        <end position="277"/>
    </location>
</feature>
<organism evidence="8 9">
    <name type="scientific">Lottiidibacillus patelloidae</name>
    <dbReference type="NCBI Taxonomy" id="2670334"/>
    <lineage>
        <taxon>Bacteria</taxon>
        <taxon>Bacillati</taxon>
        <taxon>Bacillota</taxon>
        <taxon>Bacilli</taxon>
        <taxon>Bacillales</taxon>
        <taxon>Bacillaceae</taxon>
        <taxon>Lottiidibacillus</taxon>
    </lineage>
</organism>
<dbReference type="PANTHER" id="PTHR43478">
    <property type="entry name" value="NA+/H+ ANTIPORTER-RELATED"/>
    <property type="match status" value="1"/>
</dbReference>